<evidence type="ECO:0000313" key="1">
    <source>
        <dbReference type="EMBL" id="GAA2595061.1"/>
    </source>
</evidence>
<comment type="caution">
    <text evidence="1">The sequence shown here is derived from an EMBL/GenBank/DDBJ whole genome shotgun (WGS) entry which is preliminary data.</text>
</comment>
<keyword evidence="2" id="KW-1185">Reference proteome</keyword>
<evidence type="ECO:0000313" key="2">
    <source>
        <dbReference type="Proteomes" id="UP001501509"/>
    </source>
</evidence>
<name>A0ABP6C132_9ACTN</name>
<proteinExistence type="predicted"/>
<sequence>MIVILTRGTKVVVVGPTVRGTPDRMWAKRYHPQLTRHFPANDEFWRTPRSISVNAPRTMLTTEWT</sequence>
<dbReference type="Proteomes" id="UP001501509">
    <property type="component" value="Unassembled WGS sequence"/>
</dbReference>
<organism evidence="1 2">
    <name type="scientific">Actinomadura fulvescens</name>
    <dbReference type="NCBI Taxonomy" id="46160"/>
    <lineage>
        <taxon>Bacteria</taxon>
        <taxon>Bacillati</taxon>
        <taxon>Actinomycetota</taxon>
        <taxon>Actinomycetes</taxon>
        <taxon>Streptosporangiales</taxon>
        <taxon>Thermomonosporaceae</taxon>
        <taxon>Actinomadura</taxon>
    </lineage>
</organism>
<gene>
    <name evidence="1" type="ORF">GCM10010411_30390</name>
</gene>
<protein>
    <submittedName>
        <fullName evidence="1">Uncharacterized protein</fullName>
    </submittedName>
</protein>
<reference evidence="2" key="1">
    <citation type="journal article" date="2019" name="Int. J. Syst. Evol. Microbiol.">
        <title>The Global Catalogue of Microorganisms (GCM) 10K type strain sequencing project: providing services to taxonomists for standard genome sequencing and annotation.</title>
        <authorList>
            <consortium name="The Broad Institute Genomics Platform"/>
            <consortium name="The Broad Institute Genome Sequencing Center for Infectious Disease"/>
            <person name="Wu L."/>
            <person name="Ma J."/>
        </authorList>
    </citation>
    <scope>NUCLEOTIDE SEQUENCE [LARGE SCALE GENOMIC DNA]</scope>
    <source>
        <strain evidence="2">JCM 6833</strain>
    </source>
</reference>
<accession>A0ABP6C132</accession>
<dbReference type="EMBL" id="BAAATD010000003">
    <property type="protein sequence ID" value="GAA2595061.1"/>
    <property type="molecule type" value="Genomic_DNA"/>
</dbReference>